<evidence type="ECO:0000256" key="1">
    <source>
        <dbReference type="SAM" id="SignalP"/>
    </source>
</evidence>
<dbReference type="EMBL" id="SGPJ01000230">
    <property type="protein sequence ID" value="THG96507.1"/>
    <property type="molecule type" value="Genomic_DNA"/>
</dbReference>
<evidence type="ECO:0000313" key="3">
    <source>
        <dbReference type="EMBL" id="THG96507.1"/>
    </source>
</evidence>
<comment type="caution">
    <text evidence="3">The sequence shown here is derived from an EMBL/GenBank/DDBJ whole genome shotgun (WGS) entry which is preliminary data.</text>
</comment>
<sequence>MVFSKLFAFVTASLLVAPPSVSAYWIFGGTRPVVTTRLDPIVDPGEVSSHVHSVVGGSRFSPNYDYDDLITSQCSTITVQADKSNYWAPQLYYWNQTDDTYTPIPTSFNIYYLPRPGPKNETIQAFPTGLRMVAGSPLRRTNNDSNFADQAISYQCLDYNTDHTGDPDWEQRADFFDHQCPDAMRAQITFPPCWDGVNLDSADHSSHMAYPIQAYNTGDCPDSHPVHLVSIFYEMFVSVDQFPYVPGSWIYSFGDNIGLGLHACPPLNAAVNDDIASACHAELDIVDESVGLSSPPLAALPGCNPLWVGNGTKPTCDPTPPTPGMINSTLPLPSGWTAMGCVAEGTTGRALASASTTNPAMTPPLCANFCDNLGYPYSGVEYGDECYCGDGFSNGAVNATTPWYECSVTCAGNLNENCGGPNRLNLMYNPANH</sequence>
<feature type="signal peptide" evidence="1">
    <location>
        <begin position="1"/>
        <end position="23"/>
    </location>
</feature>
<dbReference type="Pfam" id="PF09362">
    <property type="entry name" value="DUF1996"/>
    <property type="match status" value="1"/>
</dbReference>
<evidence type="ECO:0000313" key="4">
    <source>
        <dbReference type="Proteomes" id="UP000309038"/>
    </source>
</evidence>
<keyword evidence="4" id="KW-1185">Reference proteome</keyword>
<dbReference type="PROSITE" id="PS51212">
    <property type="entry name" value="WSC"/>
    <property type="match status" value="1"/>
</dbReference>
<dbReference type="InterPro" id="IPR002889">
    <property type="entry name" value="WSC_carb-bd"/>
</dbReference>
<feature type="domain" description="WSC" evidence="2">
    <location>
        <begin position="335"/>
        <end position="430"/>
    </location>
</feature>
<dbReference type="Proteomes" id="UP000309038">
    <property type="component" value="Unassembled WGS sequence"/>
</dbReference>
<keyword evidence="1" id="KW-0732">Signal</keyword>
<feature type="chain" id="PRO_5020882443" description="WSC domain-containing protein" evidence="1">
    <location>
        <begin position="24"/>
        <end position="433"/>
    </location>
</feature>
<reference evidence="3 4" key="1">
    <citation type="submission" date="2019-02" db="EMBL/GenBank/DDBJ databases">
        <title>Genome sequencing of the rare red list fungi Phlebia centrifuga.</title>
        <authorList>
            <person name="Buettner E."/>
            <person name="Kellner H."/>
        </authorList>
    </citation>
    <scope>NUCLEOTIDE SEQUENCE [LARGE SCALE GENOMIC DNA]</scope>
    <source>
        <strain evidence="3 4">DSM 108282</strain>
    </source>
</reference>
<name>A0A4S4KG53_9APHY</name>
<dbReference type="PANTHER" id="PTHR43662:SF3">
    <property type="entry name" value="DOMAIN PROTEIN, PUTATIVE (AFU_ORTHOLOGUE AFUA_6G11970)-RELATED"/>
    <property type="match status" value="1"/>
</dbReference>
<organism evidence="3 4">
    <name type="scientific">Hermanssonia centrifuga</name>
    <dbReference type="NCBI Taxonomy" id="98765"/>
    <lineage>
        <taxon>Eukaryota</taxon>
        <taxon>Fungi</taxon>
        <taxon>Dikarya</taxon>
        <taxon>Basidiomycota</taxon>
        <taxon>Agaricomycotina</taxon>
        <taxon>Agaricomycetes</taxon>
        <taxon>Polyporales</taxon>
        <taxon>Meruliaceae</taxon>
        <taxon>Hermanssonia</taxon>
    </lineage>
</organism>
<evidence type="ECO:0000259" key="2">
    <source>
        <dbReference type="PROSITE" id="PS51212"/>
    </source>
</evidence>
<dbReference type="Pfam" id="PF01822">
    <property type="entry name" value="WSC"/>
    <property type="match status" value="1"/>
</dbReference>
<dbReference type="SMART" id="SM00321">
    <property type="entry name" value="WSC"/>
    <property type="match status" value="1"/>
</dbReference>
<proteinExistence type="predicted"/>
<protein>
    <recommendedName>
        <fullName evidence="2">WSC domain-containing protein</fullName>
    </recommendedName>
</protein>
<gene>
    <name evidence="3" type="ORF">EW026_g5336</name>
</gene>
<dbReference type="InterPro" id="IPR018535">
    <property type="entry name" value="DUF1996"/>
</dbReference>
<dbReference type="PANTHER" id="PTHR43662">
    <property type="match status" value="1"/>
</dbReference>
<accession>A0A4S4KG53</accession>
<dbReference type="AlphaFoldDB" id="A0A4S4KG53"/>